<dbReference type="InterPro" id="IPR009091">
    <property type="entry name" value="RCC1/BLIP-II"/>
</dbReference>
<dbReference type="PANTHER" id="PTHR45982">
    <property type="entry name" value="REGULATOR OF CHROMOSOME CONDENSATION"/>
    <property type="match status" value="1"/>
</dbReference>
<protein>
    <recommendedName>
        <fullName evidence="3">DUF11 domain-containing protein</fullName>
    </recommendedName>
</protein>
<name>A0A7S7NMH5_PALFE</name>
<gene>
    <name evidence="1" type="ORF">IRI77_26115</name>
</gene>
<accession>A0A7S7NMH5</accession>
<dbReference type="EMBL" id="CP063849">
    <property type="protein sequence ID" value="QOY86265.1"/>
    <property type="molecule type" value="Genomic_DNA"/>
</dbReference>
<dbReference type="GO" id="GO:0005085">
    <property type="term" value="F:guanyl-nucleotide exchange factor activity"/>
    <property type="evidence" value="ECO:0007669"/>
    <property type="project" value="TreeGrafter"/>
</dbReference>
<dbReference type="GO" id="GO:0005737">
    <property type="term" value="C:cytoplasm"/>
    <property type="evidence" value="ECO:0007669"/>
    <property type="project" value="TreeGrafter"/>
</dbReference>
<dbReference type="SUPFAM" id="SSF50985">
    <property type="entry name" value="RCC1/BLIP-II"/>
    <property type="match status" value="1"/>
</dbReference>
<dbReference type="KEGG" id="pfer:IRI77_26115"/>
<dbReference type="InterPro" id="IPR051553">
    <property type="entry name" value="Ran_GTPase-activating"/>
</dbReference>
<keyword evidence="2" id="KW-1185">Reference proteome</keyword>
<evidence type="ECO:0000313" key="2">
    <source>
        <dbReference type="Proteomes" id="UP000593892"/>
    </source>
</evidence>
<evidence type="ECO:0008006" key="3">
    <source>
        <dbReference type="Google" id="ProtNLM"/>
    </source>
</evidence>
<sequence length="870" mass="89500">MQASAADSRAIDVIHGTQDAGLQQAAVPANAGSPAALKISLSRMSTFLRGQTNAAYLIRVGNDALAGPTVGQVQVTVPAPVGLQISKLRGPGWSCNATSCVRTDVLAAGKNYPAITVLASVDLNAPDPLTLQVSVAGGGDPAAKSASDVATVRDTAVPVVFTTVINYPYVPMPGNLTDVVSVSATGEMLALRKNGTVAAWGCPDDYQCAVPAGLNNLIAVAAGASFGVGLRSDGTVVAWGPGPGGTGVPAGLTDVVKIAANNHVGLALRADGTVSAWGDTQYIFTTTVKNATDIVDVSAGSNVIALRSNGVPVAFNNFYSPMPAGITDAVSVVAGTYMTAVIHADHSITMWADYGLPDLTGWTNVDSMGLGAGYCGVALKRDGSLAMYGCEPDHGHAVPTDLQNVTAVAGGGITVVLLTSTPPMVAVQIYSGDLPFYVDGFLYQAAQNFSWVYGSSHSVLALDFIGGGTGSRYRFDSWSDGYGPAHAISANSLRPSSLSVFYKPQYFLTTIATQGGSISPASGWYDRGQVMISAGAIGNNTFTTFAGAYYGSQPVFGLFLQNPATVYAIFSGLPLPLSKLSVTPASGSGSGVALSSTYTAAAGFNDLAWYELLIAAAPDGGGQPYCFVHYDVQGNGFWVYGDGGFFVGPVQPGTASAELQNSVCGLNTKTSSVTSSGATVTLNANLVFKSAAAYNVYVRSYTLSETDSHWTQKGTWNPAAAPMAVMSQALNSSAGSQRTYTLTYPDPAGFGGTNKGWSQFLIATATDGGGQPFCFLHYDRAGNGLWMYSSDVGFFLGPVALGASSNLLNSSACSIDTGTAQVTNLASGFTLKATLNAKPPMSGNKLVFQRTLDPLGRDSGWVQTGTAVIP</sequence>
<dbReference type="Gene3D" id="2.130.10.30">
    <property type="entry name" value="Regulator of chromosome condensation 1/beta-lactamase-inhibitor protein II"/>
    <property type="match status" value="1"/>
</dbReference>
<dbReference type="PANTHER" id="PTHR45982:SF1">
    <property type="entry name" value="REGULATOR OF CHROMOSOME CONDENSATION"/>
    <property type="match status" value="1"/>
</dbReference>
<reference evidence="1 2" key="1">
    <citation type="submission" date="2020-10" db="EMBL/GenBank/DDBJ databases">
        <title>Complete genome sequence of Paludibaculum fermentans P105T, a facultatively anaerobic acidobacterium capable of dissimilatory Fe(III) reduction.</title>
        <authorList>
            <person name="Dedysh S.N."/>
            <person name="Beletsky A.V."/>
            <person name="Kulichevskaya I.S."/>
            <person name="Mardanov A.V."/>
            <person name="Ravin N.V."/>
        </authorList>
    </citation>
    <scope>NUCLEOTIDE SEQUENCE [LARGE SCALE GENOMIC DNA]</scope>
    <source>
        <strain evidence="1 2">P105</strain>
    </source>
</reference>
<dbReference type="RefSeq" id="WP_194447934.1">
    <property type="nucleotide sequence ID" value="NZ_CP063849.1"/>
</dbReference>
<organism evidence="1 2">
    <name type="scientific">Paludibaculum fermentans</name>
    <dbReference type="NCBI Taxonomy" id="1473598"/>
    <lineage>
        <taxon>Bacteria</taxon>
        <taxon>Pseudomonadati</taxon>
        <taxon>Acidobacteriota</taxon>
        <taxon>Terriglobia</taxon>
        <taxon>Bryobacterales</taxon>
        <taxon>Bryobacteraceae</taxon>
        <taxon>Paludibaculum</taxon>
    </lineage>
</organism>
<proteinExistence type="predicted"/>
<dbReference type="Proteomes" id="UP000593892">
    <property type="component" value="Chromosome"/>
</dbReference>
<evidence type="ECO:0000313" key="1">
    <source>
        <dbReference type="EMBL" id="QOY86265.1"/>
    </source>
</evidence>
<dbReference type="AlphaFoldDB" id="A0A7S7NMH5"/>